<gene>
    <name evidence="1" type="ordered locus">Mesci_6281</name>
</gene>
<dbReference type="Proteomes" id="UP000007471">
    <property type="component" value="Plasmid pMESCI01"/>
</dbReference>
<dbReference type="KEGG" id="mci:Mesci_6281"/>
<protein>
    <submittedName>
        <fullName evidence="1">Uncharacterized protein</fullName>
    </submittedName>
</protein>
<keyword evidence="1" id="KW-0614">Plasmid</keyword>
<proteinExistence type="predicted"/>
<dbReference type="EMBL" id="CP002448">
    <property type="protein sequence ID" value="ADV15274.1"/>
    <property type="molecule type" value="Genomic_DNA"/>
</dbReference>
<reference evidence="2" key="1">
    <citation type="submission" date="2011-01" db="EMBL/GenBank/DDBJ databases">
        <title>Complete sequence of plasmid of Mesorhizobium ciceri bv. biserrulae WSM1271.</title>
        <authorList>
            <person name="Lucas S."/>
            <person name="Copeland A."/>
            <person name="Lapidus A."/>
            <person name="Cheng J.-F."/>
            <person name="Goodwin L."/>
            <person name="Pitluck S."/>
            <person name="Teshima H."/>
            <person name="Detter J.C."/>
            <person name="Han C."/>
            <person name="Tapia R."/>
            <person name="Land M."/>
            <person name="Hauser L."/>
            <person name="Kyrpides N."/>
            <person name="Ivanova N."/>
            <person name="Nandasena K."/>
            <person name="Reeve W.G."/>
            <person name="Howieson J.G."/>
            <person name="O'Hara G."/>
            <person name="Tiwari R.P."/>
            <person name="Woyke T."/>
        </authorList>
    </citation>
    <scope>NUCLEOTIDE SEQUENCE [LARGE SCALE GENOMIC DNA]</scope>
    <source>
        <strain evidence="2">HAMBI 2942 / LMG 23838 / WSM1271</strain>
        <plasmid evidence="2">Plasmid pMESCI01</plasmid>
    </source>
</reference>
<dbReference type="HOGENOM" id="CLU_3027020_0_0_5"/>
<evidence type="ECO:0000313" key="1">
    <source>
        <dbReference type="EMBL" id="ADV15274.1"/>
    </source>
</evidence>
<dbReference type="OrthoDB" id="1825624at2"/>
<evidence type="ECO:0000313" key="2">
    <source>
        <dbReference type="Proteomes" id="UP000007471"/>
    </source>
</evidence>
<organism evidence="1 2">
    <name type="scientific">Mesorhizobium ciceri biovar biserrulae (strain HAMBI 2942 / LMG 23838 / WSM1271)</name>
    <dbReference type="NCBI Taxonomy" id="765698"/>
    <lineage>
        <taxon>Bacteria</taxon>
        <taxon>Pseudomonadati</taxon>
        <taxon>Pseudomonadota</taxon>
        <taxon>Alphaproteobacteria</taxon>
        <taxon>Hyphomicrobiales</taxon>
        <taxon>Phyllobacteriaceae</taxon>
        <taxon>Mesorhizobium</taxon>
    </lineage>
</organism>
<geneLocation type="plasmid" evidence="1 2">
    <name>pMESCI01</name>
</geneLocation>
<sequence length="55" mass="6312">MQVEDRREQLDVVRRRDRIVAHLAHLLKDQGARATSELSSVNLHLVEDDIGVLHT</sequence>
<accession>E8TPN9</accession>
<dbReference type="AlphaFoldDB" id="E8TPN9"/>
<dbReference type="PATRIC" id="fig|765698.3.peg.226"/>
<name>E8TPN9_MESCW</name>